<evidence type="ECO:0000313" key="1">
    <source>
        <dbReference type="EMBL" id="KAI7999196.1"/>
    </source>
</evidence>
<comment type="caution">
    <text evidence="1">The sequence shown here is derived from an EMBL/GenBank/DDBJ whole genome shotgun (WGS) entry which is preliminary data.</text>
</comment>
<dbReference type="EMBL" id="CM045765">
    <property type="protein sequence ID" value="KAI7999196.1"/>
    <property type="molecule type" value="Genomic_DNA"/>
</dbReference>
<reference evidence="1 2" key="1">
    <citation type="journal article" date="2022" name="Plant J.">
        <title>Chromosome-level genome of Camellia lanceoleosa provides a valuable resource for understanding genome evolution and self-incompatibility.</title>
        <authorList>
            <person name="Gong W."/>
            <person name="Xiao S."/>
            <person name="Wang L."/>
            <person name="Liao Z."/>
            <person name="Chang Y."/>
            <person name="Mo W."/>
            <person name="Hu G."/>
            <person name="Li W."/>
            <person name="Zhao G."/>
            <person name="Zhu H."/>
            <person name="Hu X."/>
            <person name="Ji K."/>
            <person name="Xiang X."/>
            <person name="Song Q."/>
            <person name="Yuan D."/>
            <person name="Jin S."/>
            <person name="Zhang L."/>
        </authorList>
    </citation>
    <scope>NUCLEOTIDE SEQUENCE [LARGE SCALE GENOMIC DNA]</scope>
    <source>
        <strain evidence="1">SQ_2022a</strain>
    </source>
</reference>
<organism evidence="1 2">
    <name type="scientific">Camellia lanceoleosa</name>
    <dbReference type="NCBI Taxonomy" id="1840588"/>
    <lineage>
        <taxon>Eukaryota</taxon>
        <taxon>Viridiplantae</taxon>
        <taxon>Streptophyta</taxon>
        <taxon>Embryophyta</taxon>
        <taxon>Tracheophyta</taxon>
        <taxon>Spermatophyta</taxon>
        <taxon>Magnoliopsida</taxon>
        <taxon>eudicotyledons</taxon>
        <taxon>Gunneridae</taxon>
        <taxon>Pentapetalae</taxon>
        <taxon>asterids</taxon>
        <taxon>Ericales</taxon>
        <taxon>Theaceae</taxon>
        <taxon>Camellia</taxon>
    </lineage>
</organism>
<dbReference type="Proteomes" id="UP001060215">
    <property type="component" value="Chromosome 8"/>
</dbReference>
<proteinExistence type="predicted"/>
<accession>A0ACC0GGL1</accession>
<protein>
    <submittedName>
        <fullName evidence="1">Uncharacterized protein</fullName>
    </submittedName>
</protein>
<sequence>MLLVGLQLSDFGRQSKPSIGDPLTLYMLVLQLPPEVSYFLGYSLWGYNVICDGLIMDRNSSHSKRVGVKKPHWLSYPCAATVHVFGLKPINAFAFALDGLYYGVSDFRYAAYSMILLSAYVKQVLVGIVSSVFLLVAAPVFGLAGIWAGLFLFMTLRVAARI</sequence>
<name>A0ACC0GGL1_9ERIC</name>
<keyword evidence="2" id="KW-1185">Reference proteome</keyword>
<gene>
    <name evidence="1" type="ORF">LOK49_LG09G00819</name>
</gene>
<evidence type="ECO:0000313" key="2">
    <source>
        <dbReference type="Proteomes" id="UP001060215"/>
    </source>
</evidence>